<keyword evidence="4 13" id="KW-0055">Arginine biosynthesis</keyword>
<comment type="function">
    <text evidence="12 13">Catalyzes two activities which are involved in the cyclic version of arginine biosynthesis: the synthesis of N-acetylglutamate from glutamate and acetyl-CoA as the acetyl donor, and of ornithine by transacetylation between N(2)-acetylornithine and glutamate.</text>
</comment>
<evidence type="ECO:0000256" key="5">
    <source>
        <dbReference type="ARBA" id="ARBA00022605"/>
    </source>
</evidence>
<dbReference type="GO" id="GO:0005737">
    <property type="term" value="C:cytoplasm"/>
    <property type="evidence" value="ECO:0007669"/>
    <property type="project" value="UniProtKB-SubCell"/>
</dbReference>
<comment type="similarity">
    <text evidence="2 13">Belongs to the ArgJ family.</text>
</comment>
<feature type="site" description="Involved in the stabilization of negative charge on the oxyanion by the formation of the oxyanion hole" evidence="13">
    <location>
        <position position="124"/>
    </location>
</feature>
<keyword evidence="9 13" id="KW-0012">Acyltransferase</keyword>
<dbReference type="SUPFAM" id="SSF56266">
    <property type="entry name" value="DmpA/ArgJ-like"/>
    <property type="match status" value="1"/>
</dbReference>
<dbReference type="Pfam" id="PF01960">
    <property type="entry name" value="ArgJ"/>
    <property type="match status" value="1"/>
</dbReference>
<evidence type="ECO:0000256" key="2">
    <source>
        <dbReference type="ARBA" id="ARBA00006774"/>
    </source>
</evidence>
<evidence type="ECO:0000256" key="9">
    <source>
        <dbReference type="ARBA" id="ARBA00023315"/>
    </source>
</evidence>
<feature type="site" description="Cleavage; by autolysis" evidence="13">
    <location>
        <begin position="195"/>
        <end position="196"/>
    </location>
</feature>
<dbReference type="GO" id="GO:0006526">
    <property type="term" value="P:L-arginine biosynthetic process"/>
    <property type="evidence" value="ECO:0007669"/>
    <property type="project" value="UniProtKB-UniRule"/>
</dbReference>
<evidence type="ECO:0000256" key="10">
    <source>
        <dbReference type="ARBA" id="ARBA00048372"/>
    </source>
</evidence>
<dbReference type="CDD" id="cd02152">
    <property type="entry name" value="OAT"/>
    <property type="match status" value="1"/>
</dbReference>
<proteinExistence type="inferred from homology"/>
<dbReference type="FunFam" id="3.60.70.12:FF:000001">
    <property type="entry name" value="Arginine biosynthesis bifunctional protein ArgJ, chloroplastic"/>
    <property type="match status" value="1"/>
</dbReference>
<accession>A0A5S3QFY7</accession>
<evidence type="ECO:0000256" key="6">
    <source>
        <dbReference type="ARBA" id="ARBA00022679"/>
    </source>
</evidence>
<dbReference type="FunFam" id="3.30.2330.10:FF:000001">
    <property type="entry name" value="Arginine biosynthesis bifunctional protein ArgJ, mitochondrial"/>
    <property type="match status" value="1"/>
</dbReference>
<dbReference type="OrthoDB" id="9804242at2"/>
<feature type="binding site" evidence="13">
    <location>
        <position position="185"/>
    </location>
    <ligand>
        <name>substrate</name>
    </ligand>
</feature>
<dbReference type="RefSeq" id="WP_138600351.1">
    <property type="nucleotide sequence ID" value="NZ_VCIA01000001.1"/>
</dbReference>
<dbReference type="NCBIfam" id="NF003802">
    <property type="entry name" value="PRK05388.1"/>
    <property type="match status" value="1"/>
</dbReference>
<dbReference type="Gene3D" id="3.10.20.340">
    <property type="entry name" value="ArgJ beta chain, C-terminal domain"/>
    <property type="match status" value="1"/>
</dbReference>
<feature type="binding site" evidence="13">
    <location>
        <position position="196"/>
    </location>
    <ligand>
        <name>substrate</name>
    </ligand>
</feature>
<comment type="pathway">
    <text evidence="13">Amino-acid biosynthesis; L-arginine biosynthesis; N(2)-acetyl-L-ornithine from L-glutamate: step 1/4.</text>
</comment>
<comment type="caution">
    <text evidence="14">The sequence shown here is derived from an EMBL/GenBank/DDBJ whole genome shotgun (WGS) entry which is preliminary data.</text>
</comment>
<feature type="binding site" evidence="13">
    <location>
        <position position="411"/>
    </location>
    <ligand>
        <name>substrate</name>
    </ligand>
</feature>
<keyword evidence="5 13" id="KW-0028">Amino-acid biosynthesis</keyword>
<feature type="chain" id="PRO_5024521192" description="Arginine biosynthesis bifunctional protein ArgJ beta chain" evidence="13">
    <location>
        <begin position="196"/>
        <end position="411"/>
    </location>
</feature>
<dbReference type="GO" id="GO:0004358">
    <property type="term" value="F:L-glutamate N-acetyltransferase activity, acting on acetyl-L-ornithine as donor"/>
    <property type="evidence" value="ECO:0007669"/>
    <property type="project" value="UniProtKB-UniRule"/>
</dbReference>
<dbReference type="GO" id="GO:0006592">
    <property type="term" value="P:ornithine biosynthetic process"/>
    <property type="evidence" value="ECO:0007669"/>
    <property type="project" value="TreeGrafter"/>
</dbReference>
<dbReference type="InterPro" id="IPR002813">
    <property type="entry name" value="Arg_biosynth_ArgJ"/>
</dbReference>
<dbReference type="FunFam" id="3.10.20.340:FF:000001">
    <property type="entry name" value="Arginine biosynthesis bifunctional protein ArgJ, chloroplastic"/>
    <property type="match status" value="1"/>
</dbReference>
<feature type="binding site" evidence="13">
    <location>
        <position position="159"/>
    </location>
    <ligand>
        <name>substrate</name>
    </ligand>
</feature>
<protein>
    <recommendedName>
        <fullName evidence="13">Arginine biosynthesis bifunctional protein ArgJ</fullName>
    </recommendedName>
    <domain>
        <recommendedName>
            <fullName evidence="13">Glutamate N-acetyltransferase</fullName>
            <ecNumber evidence="13">2.3.1.35</ecNumber>
        </recommendedName>
        <alternativeName>
            <fullName evidence="13">Ornithine acetyltransferase</fullName>
            <shortName evidence="13">OATase</shortName>
        </alternativeName>
        <alternativeName>
            <fullName evidence="13">Ornithine transacetylase</fullName>
        </alternativeName>
    </domain>
    <domain>
        <recommendedName>
            <fullName evidence="13">Amino-acid acetyltransferase</fullName>
            <ecNumber evidence="13">2.3.1.1</ecNumber>
        </recommendedName>
        <alternativeName>
            <fullName evidence="13">N-acetylglutamate synthase</fullName>
            <shortName evidence="13">AGSase</shortName>
        </alternativeName>
    </domain>
    <component>
        <recommendedName>
            <fullName evidence="13">Arginine biosynthesis bifunctional protein ArgJ alpha chain</fullName>
        </recommendedName>
    </component>
    <component>
        <recommendedName>
            <fullName evidence="13">Arginine biosynthesis bifunctional protein ArgJ beta chain</fullName>
        </recommendedName>
    </component>
</protein>
<dbReference type="Proteomes" id="UP000306980">
    <property type="component" value="Unassembled WGS sequence"/>
</dbReference>
<evidence type="ECO:0000256" key="4">
    <source>
        <dbReference type="ARBA" id="ARBA00022571"/>
    </source>
</evidence>
<evidence type="ECO:0000256" key="11">
    <source>
        <dbReference type="ARBA" id="ARBA00049439"/>
    </source>
</evidence>
<comment type="catalytic activity">
    <reaction evidence="10 13">
        <text>L-glutamate + acetyl-CoA = N-acetyl-L-glutamate + CoA + H(+)</text>
        <dbReference type="Rhea" id="RHEA:24292"/>
        <dbReference type="ChEBI" id="CHEBI:15378"/>
        <dbReference type="ChEBI" id="CHEBI:29985"/>
        <dbReference type="ChEBI" id="CHEBI:44337"/>
        <dbReference type="ChEBI" id="CHEBI:57287"/>
        <dbReference type="ChEBI" id="CHEBI:57288"/>
        <dbReference type="EC" id="2.3.1.1"/>
    </reaction>
</comment>
<evidence type="ECO:0000256" key="12">
    <source>
        <dbReference type="ARBA" id="ARBA00054976"/>
    </source>
</evidence>
<evidence type="ECO:0000313" key="14">
    <source>
        <dbReference type="EMBL" id="TMN20748.1"/>
    </source>
</evidence>
<dbReference type="AlphaFoldDB" id="A0A5S3QFY7"/>
<evidence type="ECO:0000256" key="1">
    <source>
        <dbReference type="ARBA" id="ARBA00004496"/>
    </source>
</evidence>
<keyword evidence="13" id="KW-0963">Cytoplasm</keyword>
<dbReference type="InterPro" id="IPR042195">
    <property type="entry name" value="ArgJ_beta_C"/>
</dbReference>
<dbReference type="HAMAP" id="MF_01106">
    <property type="entry name" value="ArgJ"/>
    <property type="match status" value="1"/>
</dbReference>
<dbReference type="EC" id="2.3.1.1" evidence="13"/>
<comment type="pathway">
    <text evidence="13">Amino-acid biosynthesis; L-arginine biosynthesis; L-ornithine and N-acetyl-L-glutamate from L-glutamate and N(2)-acetyl-L-ornithine (cyclic): step 1/1.</text>
</comment>
<evidence type="ECO:0000256" key="7">
    <source>
        <dbReference type="ARBA" id="ARBA00022813"/>
    </source>
</evidence>
<dbReference type="EMBL" id="VCIA01000001">
    <property type="protein sequence ID" value="TMN20748.1"/>
    <property type="molecule type" value="Genomic_DNA"/>
</dbReference>
<dbReference type="GO" id="GO:0004042">
    <property type="term" value="F:L-glutamate N-acetyltransferase activity"/>
    <property type="evidence" value="ECO:0007669"/>
    <property type="project" value="UniProtKB-UniRule"/>
</dbReference>
<dbReference type="NCBIfam" id="TIGR00120">
    <property type="entry name" value="ArgJ"/>
    <property type="match status" value="1"/>
</dbReference>
<feature type="binding site" evidence="13">
    <location>
        <position position="406"/>
    </location>
    <ligand>
        <name>substrate</name>
    </ligand>
</feature>
<feature type="binding site" evidence="13">
    <location>
        <position position="283"/>
    </location>
    <ligand>
        <name>substrate</name>
    </ligand>
</feature>
<evidence type="ECO:0000313" key="15">
    <source>
        <dbReference type="Proteomes" id="UP000306980"/>
    </source>
</evidence>
<dbReference type="PANTHER" id="PTHR23100:SF0">
    <property type="entry name" value="ARGININE BIOSYNTHESIS BIFUNCTIONAL PROTEIN ARGJ, MITOCHONDRIAL"/>
    <property type="match status" value="1"/>
</dbReference>
<feature type="chain" id="PRO_5024521193" description="Arginine biosynthesis bifunctional protein ArgJ alpha chain" evidence="13">
    <location>
        <begin position="1"/>
        <end position="195"/>
    </location>
</feature>
<dbReference type="Gene3D" id="3.30.2330.10">
    <property type="entry name" value="arginine biosynthesis bifunctional protein suprefamily"/>
    <property type="match status" value="1"/>
</dbReference>
<dbReference type="Gene3D" id="3.60.70.12">
    <property type="entry name" value="L-amino peptidase D-ALA esterase/amidase"/>
    <property type="match status" value="1"/>
</dbReference>
<evidence type="ECO:0000256" key="8">
    <source>
        <dbReference type="ARBA" id="ARBA00023268"/>
    </source>
</evidence>
<name>A0A5S3QFY7_9BACI</name>
<dbReference type="InterPro" id="IPR016117">
    <property type="entry name" value="ArgJ-like_dom_sf"/>
</dbReference>
<reference evidence="14 15" key="1">
    <citation type="submission" date="2019-05" db="EMBL/GenBank/DDBJ databases">
        <title>Genomic analysis of Lentibacillus sp. NKC220-2.</title>
        <authorList>
            <person name="Oh Y.J."/>
        </authorList>
    </citation>
    <scope>NUCLEOTIDE SEQUENCE [LARGE SCALE GENOMIC DNA]</scope>
    <source>
        <strain evidence="14 15">NKC220-2</strain>
    </source>
</reference>
<comment type="catalytic activity">
    <reaction evidence="11 13">
        <text>N(2)-acetyl-L-ornithine + L-glutamate = N-acetyl-L-glutamate + L-ornithine</text>
        <dbReference type="Rhea" id="RHEA:15349"/>
        <dbReference type="ChEBI" id="CHEBI:29985"/>
        <dbReference type="ChEBI" id="CHEBI:44337"/>
        <dbReference type="ChEBI" id="CHEBI:46911"/>
        <dbReference type="ChEBI" id="CHEBI:57805"/>
        <dbReference type="EC" id="2.3.1.35"/>
    </reaction>
</comment>
<evidence type="ECO:0000256" key="3">
    <source>
        <dbReference type="ARBA" id="ARBA00011475"/>
    </source>
</evidence>
<feature type="active site" description="Nucleophile" evidence="13">
    <location>
        <position position="196"/>
    </location>
</feature>
<keyword evidence="8 13" id="KW-0511">Multifunctional enzyme</keyword>
<sequence length="411" mass="44048">METYTEVTDVGIEPKEGGLTSAKGFHAGGVHCGFKRKRPDLGWIYSDAPANTAAVYTTNQFQAAPLQVTKESIAQEKRIQGVLINSAVANACTGEEGLQNAYQMRRWFAEKLGIQPHLVAVNSTGVIGEQLPMDTLAAGIEQINLHDTDEKNFERAILTTDTFTKNVCVQVQIGEEQITIGGSAKGSGMIEPNMATMLAFLTTDAAIEQESLDAALKTAVNKTFNCITVDGDTSTNDTVMVMANGMATNTPITSRDLNQCRVFTEALTYVCRELAKQIARDGEGATKLIEVNVTGAQLQSDARAIGKAIVGSSLVKTAIYGSDPNWGRIICAIGYSGVALDTCNLEVAIGDVKVVENGMPAAFADGVVTEYLRYNEQIVITVNLHSGTQSASAWGCDLSYDYVKINASYRT</sequence>
<comment type="subunit">
    <text evidence="3 13">Heterotetramer of two alpha and two beta chains.</text>
</comment>
<feature type="site" description="Involved in the stabilization of negative charge on the oxyanion by the formation of the oxyanion hole" evidence="13">
    <location>
        <position position="125"/>
    </location>
</feature>
<dbReference type="UniPathway" id="UPA00068">
    <property type="reaction ID" value="UER00106"/>
</dbReference>
<comment type="subcellular location">
    <subcellularLocation>
        <location evidence="1 13">Cytoplasm</location>
    </subcellularLocation>
</comment>
<keyword evidence="6 13" id="KW-0808">Transferase</keyword>
<dbReference type="PANTHER" id="PTHR23100">
    <property type="entry name" value="ARGININE BIOSYNTHESIS BIFUNCTIONAL PROTEIN ARGJ"/>
    <property type="match status" value="1"/>
</dbReference>
<gene>
    <name evidence="13 14" type="primary">argJ</name>
    <name evidence="14" type="ORF">FFL34_00445</name>
</gene>
<keyword evidence="7 13" id="KW-0068">Autocatalytic cleavage</keyword>
<dbReference type="EC" id="2.3.1.35" evidence="13"/>
<organism evidence="14 15">
    <name type="scientific">Lentibacillus cibarius</name>
    <dbReference type="NCBI Taxonomy" id="2583219"/>
    <lineage>
        <taxon>Bacteria</taxon>
        <taxon>Bacillati</taxon>
        <taxon>Bacillota</taxon>
        <taxon>Bacilli</taxon>
        <taxon>Bacillales</taxon>
        <taxon>Bacillaceae</taxon>
        <taxon>Lentibacillus</taxon>
    </lineage>
</organism>
<evidence type="ECO:0000256" key="13">
    <source>
        <dbReference type="HAMAP-Rule" id="MF_01106"/>
    </source>
</evidence>